<dbReference type="Proteomes" id="UP001172673">
    <property type="component" value="Unassembled WGS sequence"/>
</dbReference>
<accession>A0AA39CGK5</accession>
<evidence type="ECO:0000256" key="1">
    <source>
        <dbReference type="SAM" id="MobiDB-lite"/>
    </source>
</evidence>
<feature type="compositionally biased region" description="Basic and acidic residues" evidence="1">
    <location>
        <begin position="213"/>
        <end position="224"/>
    </location>
</feature>
<dbReference type="PANTHER" id="PTHR35408:SF2">
    <property type="entry name" value="GLYCOSYLTRANSFERASE 2-LIKE DOMAIN-CONTAINING PROTEIN"/>
    <property type="match status" value="1"/>
</dbReference>
<feature type="transmembrane region" description="Helical" evidence="2">
    <location>
        <begin position="323"/>
        <end position="348"/>
    </location>
</feature>
<sequence length="971" mass="109329">MQNISHDSFELFGNTLPTPPRKAFARVSSSSDLSIRGSKTKAAVLGTYLYKKCDQQKWFEQDEDDFDLDGPTTRYLGVVLKSDDGSYTSEPQSLDSGIVAAVEHTQTSFAVTMRSGAVTALLEQTTNVNGEIFLNNSTPPLRLVNNAAQILKLRFDLRVEGLILVLCKKERVLLLCSEDPQDLLRRGGDVEDMIVSYLFGNPSKSRPQSRPASTDRSRDSEMDRLRNSRALSTQLLPYLSQSALKNESVVEKLNIIQTAVEKEELGDKLFDPEKEGQEAPKRKMLLNHAFIVGASIVLGVVVEMACIAQMIREMKLDGKMIRFALVATVPLFATFSLFFMIVICGSLWQIFGPLSTLKENSKYYSAVAPKPGRYPDLELPHITIQMPVYKEGLTAVIMPTISSVMTAVRYYEQQGGTASIFINDDGMQLINKDLADARKAYYELNNIGWCSRPAHKERKKAKRGAPQPEDDGTYFIRKGKFKKASNMNYCLDFSLRVEDEYLENIKRICQQRGCTEESIDPEEEFQIYEQARDSVIEKDNGRTWAAGDVRLGSVILIIDSDTRVPEESLLYGALEMHESPELALLQHASGILQVVNNVFEDGITYFTELTYNSILFAVGNGDCAPFVGHNTFIRWGALQSISWYDEEDKCTKFWSDSHVSEDFDVSLRLQMNDFIVRLAAYHDGGFKEGVSLTVYDELARWEKYAYGCNELVFNPLYKWPYKGPFTRLFLRFIFSKIKPTSKITIFAYIGTYYAVASAIPLSLANYLIVGWLDNDIDQASTPRNLSQVAQNLRVLVVPIQFLWADNSAVLLDVLEGIRGHGRGIQPPESLRLCYASTPHGEENLLPLTLGHRQMDPNVLALLRRDLIPLDESYSMPFFQPHCIAMVQANADTDMEWTTTAKEFNGGFRVGLDRIVRDFKWMYLVIALSVAGMIYLARFAPYGWTIKDFSAIVPLANQIGCHALLPFALGLF</sequence>
<evidence type="ECO:0000259" key="4">
    <source>
        <dbReference type="Pfam" id="PF25550"/>
    </source>
</evidence>
<comment type="caution">
    <text evidence="5">The sequence shown here is derived from an EMBL/GenBank/DDBJ whole genome shotgun (WGS) entry which is preliminary data.</text>
</comment>
<proteinExistence type="predicted"/>
<feature type="transmembrane region" description="Helical" evidence="2">
    <location>
        <begin position="920"/>
        <end position="939"/>
    </location>
</feature>
<dbReference type="AlphaFoldDB" id="A0AA39CGK5"/>
<dbReference type="Pfam" id="PF25550">
    <property type="entry name" value="DUF7928"/>
    <property type="match status" value="1"/>
</dbReference>
<dbReference type="InterPro" id="IPR029044">
    <property type="entry name" value="Nucleotide-diphossugar_trans"/>
</dbReference>
<dbReference type="SUPFAM" id="SSF53448">
    <property type="entry name" value="Nucleotide-diphospho-sugar transferases"/>
    <property type="match status" value="1"/>
</dbReference>
<dbReference type="EMBL" id="JAPDRK010000011">
    <property type="protein sequence ID" value="KAJ9607886.1"/>
    <property type="molecule type" value="Genomic_DNA"/>
</dbReference>
<reference evidence="5" key="1">
    <citation type="submission" date="2022-10" db="EMBL/GenBank/DDBJ databases">
        <title>Culturing micro-colonial fungi from biological soil crusts in the Mojave desert and describing Neophaeococcomyces mojavensis, and introducing the new genera and species Taxawa tesnikishii.</title>
        <authorList>
            <person name="Kurbessoian T."/>
            <person name="Stajich J.E."/>
        </authorList>
    </citation>
    <scope>NUCLEOTIDE SEQUENCE</scope>
    <source>
        <strain evidence="5">TK_41</strain>
    </source>
</reference>
<feature type="domain" description="Glycosyltransferase 2-like" evidence="3">
    <location>
        <begin position="554"/>
        <end position="767"/>
    </location>
</feature>
<feature type="transmembrane region" description="Helical" evidence="2">
    <location>
        <begin position="745"/>
        <end position="768"/>
    </location>
</feature>
<feature type="domain" description="DUF7928" evidence="4">
    <location>
        <begin position="42"/>
        <end position="206"/>
    </location>
</feature>
<protein>
    <recommendedName>
        <fullName evidence="7">Glycosyltransferase 2-like domain-containing protein</fullName>
    </recommendedName>
</protein>
<gene>
    <name evidence="5" type="ORF">H2200_007965</name>
</gene>
<keyword evidence="2" id="KW-0472">Membrane</keyword>
<name>A0AA39CGK5_9EURO</name>
<keyword evidence="2" id="KW-0812">Transmembrane</keyword>
<dbReference type="PANTHER" id="PTHR35408">
    <property type="entry name" value="CHROMOSOME 15, WHOLE GENOME SHOTGUN SEQUENCE"/>
    <property type="match status" value="1"/>
</dbReference>
<evidence type="ECO:0000259" key="3">
    <source>
        <dbReference type="Pfam" id="PF13632"/>
    </source>
</evidence>
<dbReference type="Pfam" id="PF13632">
    <property type="entry name" value="Glyco_trans_2_3"/>
    <property type="match status" value="1"/>
</dbReference>
<keyword evidence="6" id="KW-1185">Reference proteome</keyword>
<feature type="region of interest" description="Disordered" evidence="1">
    <location>
        <begin position="199"/>
        <end position="224"/>
    </location>
</feature>
<dbReference type="InterPro" id="IPR057688">
    <property type="entry name" value="DUF7928"/>
</dbReference>
<evidence type="ECO:0000256" key="2">
    <source>
        <dbReference type="SAM" id="Phobius"/>
    </source>
</evidence>
<evidence type="ECO:0000313" key="6">
    <source>
        <dbReference type="Proteomes" id="UP001172673"/>
    </source>
</evidence>
<organism evidence="5 6">
    <name type="scientific">Cladophialophora chaetospira</name>
    <dbReference type="NCBI Taxonomy" id="386627"/>
    <lineage>
        <taxon>Eukaryota</taxon>
        <taxon>Fungi</taxon>
        <taxon>Dikarya</taxon>
        <taxon>Ascomycota</taxon>
        <taxon>Pezizomycotina</taxon>
        <taxon>Eurotiomycetes</taxon>
        <taxon>Chaetothyriomycetidae</taxon>
        <taxon>Chaetothyriales</taxon>
        <taxon>Herpotrichiellaceae</taxon>
        <taxon>Cladophialophora</taxon>
    </lineage>
</organism>
<feature type="transmembrane region" description="Helical" evidence="2">
    <location>
        <begin position="289"/>
        <end position="311"/>
    </location>
</feature>
<evidence type="ECO:0000313" key="5">
    <source>
        <dbReference type="EMBL" id="KAJ9607886.1"/>
    </source>
</evidence>
<evidence type="ECO:0008006" key="7">
    <source>
        <dbReference type="Google" id="ProtNLM"/>
    </source>
</evidence>
<dbReference type="Gene3D" id="3.90.550.10">
    <property type="entry name" value="Spore Coat Polysaccharide Biosynthesis Protein SpsA, Chain A"/>
    <property type="match status" value="1"/>
</dbReference>
<feature type="compositionally biased region" description="Polar residues" evidence="1">
    <location>
        <begin position="202"/>
        <end position="212"/>
    </location>
</feature>
<keyword evidence="2" id="KW-1133">Transmembrane helix</keyword>
<dbReference type="InterPro" id="IPR001173">
    <property type="entry name" value="Glyco_trans_2-like"/>
</dbReference>